<dbReference type="PANTHER" id="PTHR44259">
    <property type="entry name" value="OS07G0183000 PROTEIN-RELATED"/>
    <property type="match status" value="1"/>
</dbReference>
<reference evidence="2 3" key="1">
    <citation type="journal article" date="2021" name="Comput. Struct. Biotechnol. J.">
        <title>De novo genome assembly of the potent medicinal plant Rehmannia glutinosa using nanopore technology.</title>
        <authorList>
            <person name="Ma L."/>
            <person name="Dong C."/>
            <person name="Song C."/>
            <person name="Wang X."/>
            <person name="Zheng X."/>
            <person name="Niu Y."/>
            <person name="Chen S."/>
            <person name="Feng W."/>
        </authorList>
    </citation>
    <scope>NUCLEOTIDE SEQUENCE [LARGE SCALE GENOMIC DNA]</scope>
    <source>
        <strain evidence="2">DH-2019</strain>
    </source>
</reference>
<dbReference type="Pfam" id="PF03478">
    <property type="entry name" value="Beta-prop_KIB1-4"/>
    <property type="match status" value="1"/>
</dbReference>
<keyword evidence="3" id="KW-1185">Reference proteome</keyword>
<accession>A0ABR0X199</accession>
<proteinExistence type="predicted"/>
<dbReference type="InterPro" id="IPR050942">
    <property type="entry name" value="F-box_BR-signaling"/>
</dbReference>
<dbReference type="EMBL" id="JABTTQ020000006">
    <property type="protein sequence ID" value="KAK6153215.1"/>
    <property type="molecule type" value="Genomic_DNA"/>
</dbReference>
<gene>
    <name evidence="2" type="ORF">DH2020_012854</name>
</gene>
<evidence type="ECO:0000313" key="2">
    <source>
        <dbReference type="EMBL" id="KAK6153215.1"/>
    </source>
</evidence>
<organism evidence="2 3">
    <name type="scientific">Rehmannia glutinosa</name>
    <name type="common">Chinese foxglove</name>
    <dbReference type="NCBI Taxonomy" id="99300"/>
    <lineage>
        <taxon>Eukaryota</taxon>
        <taxon>Viridiplantae</taxon>
        <taxon>Streptophyta</taxon>
        <taxon>Embryophyta</taxon>
        <taxon>Tracheophyta</taxon>
        <taxon>Spermatophyta</taxon>
        <taxon>Magnoliopsida</taxon>
        <taxon>eudicotyledons</taxon>
        <taxon>Gunneridae</taxon>
        <taxon>Pentapetalae</taxon>
        <taxon>asterids</taxon>
        <taxon>lamiids</taxon>
        <taxon>Lamiales</taxon>
        <taxon>Orobanchaceae</taxon>
        <taxon>Rehmannieae</taxon>
        <taxon>Rehmannia</taxon>
    </lineage>
</organism>
<protein>
    <recommendedName>
        <fullName evidence="1">KIB1-4 beta-propeller domain-containing protein</fullName>
    </recommendedName>
</protein>
<comment type="caution">
    <text evidence="2">The sequence shown here is derived from an EMBL/GenBank/DDBJ whole genome shotgun (WGS) entry which is preliminary data.</text>
</comment>
<feature type="domain" description="KIB1-4 beta-propeller" evidence="1">
    <location>
        <begin position="35"/>
        <end position="319"/>
    </location>
</feature>
<name>A0ABR0X199_REHGL</name>
<dbReference type="InterPro" id="IPR005174">
    <property type="entry name" value="KIB1-4_b-propeller"/>
</dbReference>
<evidence type="ECO:0000259" key="1">
    <source>
        <dbReference type="Pfam" id="PF03478"/>
    </source>
</evidence>
<dbReference type="PANTHER" id="PTHR44259:SF37">
    <property type="entry name" value="DUF1618 DOMAIN-CONTAINING PROTEIN"/>
    <property type="match status" value="1"/>
</dbReference>
<evidence type="ECO:0000313" key="3">
    <source>
        <dbReference type="Proteomes" id="UP001318860"/>
    </source>
</evidence>
<sequence length="353" mass="40443">MVYRFIVLERIEFENRVLGLKKRGEEDEDSDEEWPDDKAKIVCSSHGWLALFHFQNDNYDLFLSNSLSRRNIKLPPIQNLLNIPESILKGGYLSVTNVIISSSSLDEEDCRVMVIYGRDQRLAFCCPARARVDPPQRSDWLRVIGDSGDHFVAWDLRDPLSPRMIPMVISVDKNNYPVAAQSELELDLKLLCKIDEKFLVVAEPSDELFHVRRFVMLRMGPDGSFVDEVWHGAKGFDYSVPYKTVGFDVQNYEPETGSLKYMDRSLGGLALFIGSNHGFALSGAHFPELKPNSIYFTDTIGPPEWDDHDYRGHNVGIFNYENETFWSFYYPIGLGSIRKIVPSPIWFTPTTPL</sequence>
<dbReference type="Proteomes" id="UP001318860">
    <property type="component" value="Unassembled WGS sequence"/>
</dbReference>